<gene>
    <name evidence="2" type="ORF">OG913_14060</name>
</gene>
<proteinExistence type="predicted"/>
<dbReference type="SUPFAM" id="SSF56112">
    <property type="entry name" value="Protein kinase-like (PK-like)"/>
    <property type="match status" value="1"/>
</dbReference>
<evidence type="ECO:0000313" key="3">
    <source>
        <dbReference type="Proteomes" id="UP001432011"/>
    </source>
</evidence>
<reference evidence="2" key="1">
    <citation type="submission" date="2022-10" db="EMBL/GenBank/DDBJ databases">
        <title>The complete genomes of actinobacterial strains from the NBC collection.</title>
        <authorList>
            <person name="Joergensen T.S."/>
            <person name="Alvarez Arevalo M."/>
            <person name="Sterndorff E.B."/>
            <person name="Faurdal D."/>
            <person name="Vuksanovic O."/>
            <person name="Mourched A.-S."/>
            <person name="Charusanti P."/>
            <person name="Shaw S."/>
            <person name="Blin K."/>
            <person name="Weber T."/>
        </authorList>
    </citation>
    <scope>NUCLEOTIDE SEQUENCE</scope>
    <source>
        <strain evidence="2">NBC_00254</strain>
    </source>
</reference>
<accession>A0ABZ1SYD7</accession>
<keyword evidence="3" id="KW-1185">Reference proteome</keyword>
<dbReference type="EMBL" id="CP108085">
    <property type="protein sequence ID" value="WUP78070.1"/>
    <property type="molecule type" value="Genomic_DNA"/>
</dbReference>
<dbReference type="Proteomes" id="UP001432011">
    <property type="component" value="Chromosome"/>
</dbReference>
<dbReference type="Gene3D" id="3.90.1200.10">
    <property type="match status" value="1"/>
</dbReference>
<dbReference type="InterPro" id="IPR011009">
    <property type="entry name" value="Kinase-like_dom_sf"/>
</dbReference>
<feature type="domain" description="Aminoglycoside phosphotransferase" evidence="1">
    <location>
        <begin position="156"/>
        <end position="210"/>
    </location>
</feature>
<evidence type="ECO:0000259" key="1">
    <source>
        <dbReference type="Pfam" id="PF01636"/>
    </source>
</evidence>
<name>A0ABZ1SYD7_9ACTN</name>
<dbReference type="RefSeq" id="WP_328710493.1">
    <property type="nucleotide sequence ID" value="NZ_CP108085.1"/>
</dbReference>
<dbReference type="Pfam" id="PF01636">
    <property type="entry name" value="APH"/>
    <property type="match status" value="1"/>
</dbReference>
<evidence type="ECO:0000313" key="2">
    <source>
        <dbReference type="EMBL" id="WUP78070.1"/>
    </source>
</evidence>
<protein>
    <submittedName>
        <fullName evidence="2">Phosphotransferase</fullName>
    </submittedName>
</protein>
<sequence>MRRNDWRDLPDEVRVAVRGHTGTVMDSKAAESGAHSDITAALWTETGPVFIKGVRIDSQSPDYWSLRREVRINPHVRHLAPRLLWHVEAGGWLVAGFEYVEGRHPDYSPDSPDLSCLARVVSSLLATPTPEGMSLRVESRWYGVDADLSPLGGDKLLHTDLNPGNLLIADSRVYVIDWGHVTRGADWVELGLLIPWLLQAGHTPAMADDWVSQFPVWYAADDSAVDLFSDVNARKWAAFIMDTPWPWAVRMAHATQQWADYWTARRSGAAGGMP</sequence>
<dbReference type="InterPro" id="IPR002575">
    <property type="entry name" value="Aminoglycoside_PTrfase"/>
</dbReference>
<organism evidence="2 3">
    <name type="scientific">Microbispora hainanensis</name>
    <dbReference type="NCBI Taxonomy" id="568844"/>
    <lineage>
        <taxon>Bacteria</taxon>
        <taxon>Bacillati</taxon>
        <taxon>Actinomycetota</taxon>
        <taxon>Actinomycetes</taxon>
        <taxon>Streptosporangiales</taxon>
        <taxon>Streptosporangiaceae</taxon>
        <taxon>Microbispora</taxon>
    </lineage>
</organism>